<dbReference type="EMBL" id="JAKJXO020000007">
    <property type="protein sequence ID" value="KAL1602344.1"/>
    <property type="molecule type" value="Genomic_DNA"/>
</dbReference>
<feature type="signal peptide" evidence="1">
    <location>
        <begin position="1"/>
        <end position="17"/>
    </location>
</feature>
<evidence type="ECO:0000256" key="1">
    <source>
        <dbReference type="SAM" id="SignalP"/>
    </source>
</evidence>
<dbReference type="InterPro" id="IPR011008">
    <property type="entry name" value="Dimeric_a/b-barrel"/>
</dbReference>
<feature type="domain" description="ABM" evidence="2">
    <location>
        <begin position="36"/>
        <end position="93"/>
    </location>
</feature>
<accession>A0ABR3RD49</accession>
<dbReference type="SUPFAM" id="SSF54909">
    <property type="entry name" value="Dimeric alpha+beta barrel"/>
    <property type="match status" value="1"/>
</dbReference>
<keyword evidence="4" id="KW-1185">Reference proteome</keyword>
<protein>
    <recommendedName>
        <fullName evidence="2">ABM domain-containing protein</fullName>
    </recommendedName>
</protein>
<sequence length="243" mass="26786">MMRNLALLLATAVASLATTVTVTEVANLTLAANASTEVFDKAAKVFLAQPGAVTFRSSRLVENSDSFRLFVDWETIEASHAFAKTKAYKRLQKEIQHVLAKDPVYYHVAFTPSPPVVFDNYEGKGESPFTEFLNFFFPGGDGYNSTREANVTETMTAILEKYAPTADGFTGHTALGWGLDEIAYMGAQRRVFAIGVGWESVEAHEAWEKTPAYAEFLPQLYGLDSLLGIEMRHVSNKVVRAEA</sequence>
<comment type="caution">
    <text evidence="3">The sequence shown here is derived from an EMBL/GenBank/DDBJ whole genome shotgun (WGS) entry which is preliminary data.</text>
</comment>
<keyword evidence="1" id="KW-0732">Signal</keyword>
<evidence type="ECO:0000259" key="2">
    <source>
        <dbReference type="Pfam" id="PF03992"/>
    </source>
</evidence>
<dbReference type="Gene3D" id="3.30.70.100">
    <property type="match status" value="2"/>
</dbReference>
<feature type="chain" id="PRO_5045085468" description="ABM domain-containing protein" evidence="1">
    <location>
        <begin position="18"/>
        <end position="243"/>
    </location>
</feature>
<name>A0ABR3RD49_9PLEO</name>
<dbReference type="Pfam" id="PF03992">
    <property type="entry name" value="ABM"/>
    <property type="match status" value="1"/>
</dbReference>
<proteinExistence type="predicted"/>
<reference evidence="3 4" key="1">
    <citation type="submission" date="2024-02" db="EMBL/GenBank/DDBJ databases">
        <title>De novo assembly and annotation of 12 fungi associated with fruit tree decline syndrome in Ontario, Canada.</title>
        <authorList>
            <person name="Sulman M."/>
            <person name="Ellouze W."/>
            <person name="Ilyukhin E."/>
        </authorList>
    </citation>
    <scope>NUCLEOTIDE SEQUENCE [LARGE SCALE GENOMIC DNA]</scope>
    <source>
        <strain evidence="3 4">M42-189</strain>
    </source>
</reference>
<gene>
    <name evidence="3" type="ORF">SLS60_005760</name>
</gene>
<organism evidence="3 4">
    <name type="scientific">Paraconiothyrium brasiliense</name>
    <dbReference type="NCBI Taxonomy" id="300254"/>
    <lineage>
        <taxon>Eukaryota</taxon>
        <taxon>Fungi</taxon>
        <taxon>Dikarya</taxon>
        <taxon>Ascomycota</taxon>
        <taxon>Pezizomycotina</taxon>
        <taxon>Dothideomycetes</taxon>
        <taxon>Pleosporomycetidae</taxon>
        <taxon>Pleosporales</taxon>
        <taxon>Massarineae</taxon>
        <taxon>Didymosphaeriaceae</taxon>
        <taxon>Paraconiothyrium</taxon>
    </lineage>
</organism>
<dbReference type="Proteomes" id="UP001521785">
    <property type="component" value="Unassembled WGS sequence"/>
</dbReference>
<evidence type="ECO:0000313" key="4">
    <source>
        <dbReference type="Proteomes" id="UP001521785"/>
    </source>
</evidence>
<evidence type="ECO:0000313" key="3">
    <source>
        <dbReference type="EMBL" id="KAL1602344.1"/>
    </source>
</evidence>
<dbReference type="InterPro" id="IPR007138">
    <property type="entry name" value="ABM_dom"/>
</dbReference>